<keyword evidence="1" id="KW-1133">Transmembrane helix</keyword>
<dbReference type="Proteomes" id="UP000807504">
    <property type="component" value="Unassembled WGS sequence"/>
</dbReference>
<evidence type="ECO:0000313" key="2">
    <source>
        <dbReference type="EMBL" id="KAF8764715.1"/>
    </source>
</evidence>
<comment type="caution">
    <text evidence="2">The sequence shown here is derived from an EMBL/GenBank/DDBJ whole genome shotgun (WGS) entry which is preliminary data.</text>
</comment>
<dbReference type="EMBL" id="JABXBU010002231">
    <property type="protein sequence ID" value="KAF8764715.1"/>
    <property type="molecule type" value="Genomic_DNA"/>
</dbReference>
<organism evidence="2 3">
    <name type="scientific">Argiope bruennichi</name>
    <name type="common">Wasp spider</name>
    <name type="synonym">Aranea bruennichi</name>
    <dbReference type="NCBI Taxonomy" id="94029"/>
    <lineage>
        <taxon>Eukaryota</taxon>
        <taxon>Metazoa</taxon>
        <taxon>Ecdysozoa</taxon>
        <taxon>Arthropoda</taxon>
        <taxon>Chelicerata</taxon>
        <taxon>Arachnida</taxon>
        <taxon>Araneae</taxon>
        <taxon>Araneomorphae</taxon>
        <taxon>Entelegynae</taxon>
        <taxon>Araneoidea</taxon>
        <taxon>Araneidae</taxon>
        <taxon>Argiope</taxon>
    </lineage>
</organism>
<evidence type="ECO:0000256" key="1">
    <source>
        <dbReference type="SAM" id="Phobius"/>
    </source>
</evidence>
<reference evidence="2" key="1">
    <citation type="journal article" date="2020" name="bioRxiv">
        <title>Chromosome-level reference genome of the European wasp spider Argiope bruennichi: a resource for studies on range expansion and evolutionary adaptation.</title>
        <authorList>
            <person name="Sheffer M.M."/>
            <person name="Hoppe A."/>
            <person name="Krehenwinkel H."/>
            <person name="Uhl G."/>
            <person name="Kuss A.W."/>
            <person name="Jensen L."/>
            <person name="Jensen C."/>
            <person name="Gillespie R.G."/>
            <person name="Hoff K.J."/>
            <person name="Prost S."/>
        </authorList>
    </citation>
    <scope>NUCLEOTIDE SEQUENCE</scope>
</reference>
<accession>A0A8T0E3F7</accession>
<keyword evidence="3" id="KW-1185">Reference proteome</keyword>
<proteinExistence type="predicted"/>
<sequence>MCLSKLCELFDRFYSLFERDHSERFLKARLRRHMRPPGLEFEAYVLAAMCIFCLVFLVYVDDRTLLGYRIPRNDTISA</sequence>
<keyword evidence="1" id="KW-0472">Membrane</keyword>
<reference evidence="2" key="2">
    <citation type="submission" date="2020-06" db="EMBL/GenBank/DDBJ databases">
        <authorList>
            <person name="Sheffer M."/>
        </authorList>
    </citation>
    <scope>NUCLEOTIDE SEQUENCE</scope>
</reference>
<protein>
    <submittedName>
        <fullName evidence="2">Uncharacterized protein</fullName>
    </submittedName>
</protein>
<evidence type="ECO:0000313" key="3">
    <source>
        <dbReference type="Proteomes" id="UP000807504"/>
    </source>
</evidence>
<dbReference type="AlphaFoldDB" id="A0A8T0E3F7"/>
<name>A0A8T0E3F7_ARGBR</name>
<keyword evidence="1" id="KW-0812">Transmembrane</keyword>
<gene>
    <name evidence="2" type="ORF">HNY73_022765</name>
</gene>
<feature type="transmembrane region" description="Helical" evidence="1">
    <location>
        <begin position="41"/>
        <end position="60"/>
    </location>
</feature>